<proteinExistence type="predicted"/>
<evidence type="ECO:0000313" key="1">
    <source>
        <dbReference type="EMBL" id="MEV8465947.1"/>
    </source>
</evidence>
<organism evidence="1 2">
    <name type="scientific">Meridianimarinicoccus marinus</name>
    <dbReference type="NCBI Taxonomy" id="3231483"/>
    <lineage>
        <taxon>Bacteria</taxon>
        <taxon>Pseudomonadati</taxon>
        <taxon>Pseudomonadota</taxon>
        <taxon>Alphaproteobacteria</taxon>
        <taxon>Rhodobacterales</taxon>
        <taxon>Paracoccaceae</taxon>
        <taxon>Meridianimarinicoccus</taxon>
    </lineage>
</organism>
<dbReference type="InterPro" id="IPR036282">
    <property type="entry name" value="Glutathione-S-Trfase_C_sf"/>
</dbReference>
<evidence type="ECO:0000313" key="2">
    <source>
        <dbReference type="Proteomes" id="UP001553161"/>
    </source>
</evidence>
<gene>
    <name evidence="1" type="ORF">AB0T83_04015</name>
</gene>
<dbReference type="EMBL" id="JBFBVU010000003">
    <property type="protein sequence ID" value="MEV8465947.1"/>
    <property type="molecule type" value="Genomic_DNA"/>
</dbReference>
<dbReference type="RefSeq" id="WP_366191758.1">
    <property type="nucleotide sequence ID" value="NZ_JBFBVU010000003.1"/>
</dbReference>
<keyword evidence="2" id="KW-1185">Reference proteome</keyword>
<name>A0ABV3L4I3_9RHOB</name>
<dbReference type="Pfam" id="PF13410">
    <property type="entry name" value="GST_C_2"/>
    <property type="match status" value="1"/>
</dbReference>
<comment type="caution">
    <text evidence="1">The sequence shown here is derived from an EMBL/GenBank/DDBJ whole genome shotgun (WGS) entry which is preliminary data.</text>
</comment>
<dbReference type="SUPFAM" id="SSF47616">
    <property type="entry name" value="GST C-terminal domain-like"/>
    <property type="match status" value="1"/>
</dbReference>
<dbReference type="Gene3D" id="1.20.1050.10">
    <property type="match status" value="1"/>
</dbReference>
<sequence>MTKPPFMVTLLPSVDVDLGRWLMQHWGVAYTERPHAPVFHILALKYWGFGKDDYPLLIDGETRTPTIEKLVAAFDDKAPSGKRLVPDPQAEPKLHAEVMDLQHRMRYDMGEGTVHWAYFHFLQHKKLVWPSLTTGVPWYETAFMSMGGYGVIKSLMFKGLGLSPEDAEKALTRIKAAWDEIDARLADGRKYLCGDRLTLADLAFATSGAPMIVARGYGGHLPQMAALPPEMRAVMEPLRDRPAGRFIQRIYDEARLA</sequence>
<accession>A0ABV3L4I3</accession>
<reference evidence="1 2" key="1">
    <citation type="submission" date="2024-07" db="EMBL/GenBank/DDBJ databases">
        <authorList>
            <person name="Kang M."/>
        </authorList>
    </citation>
    <scope>NUCLEOTIDE SEQUENCE [LARGE SCALE GENOMIC DNA]</scope>
    <source>
        <strain evidence="1 2">DFM31</strain>
    </source>
</reference>
<dbReference type="Proteomes" id="UP001553161">
    <property type="component" value="Unassembled WGS sequence"/>
</dbReference>
<protein>
    <submittedName>
        <fullName evidence="1">Glutathione S-transferase C-terminal domain-containing protein</fullName>
    </submittedName>
</protein>